<keyword evidence="2" id="KW-1185">Reference proteome</keyword>
<evidence type="ECO:0008006" key="3">
    <source>
        <dbReference type="Google" id="ProtNLM"/>
    </source>
</evidence>
<evidence type="ECO:0000313" key="1">
    <source>
        <dbReference type="EMBL" id="TGM25884.1"/>
    </source>
</evidence>
<comment type="caution">
    <text evidence="1">The sequence shown here is derived from an EMBL/GenBank/DDBJ whole genome shotgun (WGS) entry which is preliminary data.</text>
</comment>
<accession>A0ABY2NFS9</accession>
<sequence length="236" mass="27300">MKLIFLLLIFSNSNLFSVEPIKKSILIETAWGPDRILGEGWILEFDYKNIYTERWLGEGCGGYQGSWKIIDNILVLEPDKNPECTPNNKPPKKRMCSFEKTDSSIYYVQRLNCGNNEYFWDLKNAIEKGAKRTFEGIEIHTLGLEKAIANSNVKFRIKPNTKSKTIKCSIQDNLGGQKEIDYIPKGIEIYLIGRTNEKEKVEKWENYWYLVSMSSNSYNACFADAGWVYGEFLEIK</sequence>
<gene>
    <name evidence="1" type="ORF">EHQ82_05060</name>
</gene>
<dbReference type="EMBL" id="RQGU01000047">
    <property type="protein sequence ID" value="TGM25884.1"/>
    <property type="molecule type" value="Genomic_DNA"/>
</dbReference>
<dbReference type="Proteomes" id="UP000298057">
    <property type="component" value="Unassembled WGS sequence"/>
</dbReference>
<dbReference type="RefSeq" id="WP_135626446.1">
    <property type="nucleotide sequence ID" value="NZ_RQGU01000047.1"/>
</dbReference>
<name>A0ABY2NFS9_9LEPT</name>
<protein>
    <recommendedName>
        <fullName evidence="3">SH3 domain-containing protein</fullName>
    </recommendedName>
</protein>
<proteinExistence type="predicted"/>
<organism evidence="1 2">
    <name type="scientific">Leptospira selangorensis</name>
    <dbReference type="NCBI Taxonomy" id="2484982"/>
    <lineage>
        <taxon>Bacteria</taxon>
        <taxon>Pseudomonadati</taxon>
        <taxon>Spirochaetota</taxon>
        <taxon>Spirochaetia</taxon>
        <taxon>Leptospirales</taxon>
        <taxon>Leptospiraceae</taxon>
        <taxon>Leptospira</taxon>
    </lineage>
</organism>
<reference evidence="2" key="1">
    <citation type="journal article" date="2019" name="PLoS Negl. Trop. Dis.">
        <title>Revisiting the worldwide diversity of Leptospira species in the environment.</title>
        <authorList>
            <person name="Vincent A.T."/>
            <person name="Schiettekatte O."/>
            <person name="Bourhy P."/>
            <person name="Veyrier F.J."/>
            <person name="Picardeau M."/>
        </authorList>
    </citation>
    <scope>NUCLEOTIDE SEQUENCE [LARGE SCALE GENOMIC DNA]</scope>
    <source>
        <strain evidence="2">201702406</strain>
    </source>
</reference>
<evidence type="ECO:0000313" key="2">
    <source>
        <dbReference type="Proteomes" id="UP000298057"/>
    </source>
</evidence>